<keyword evidence="6" id="KW-0812">Transmembrane</keyword>
<dbReference type="RefSeq" id="WP_330128413.1">
    <property type="nucleotide sequence ID" value="NZ_JAUHLI010000006.1"/>
</dbReference>
<evidence type="ECO:0000256" key="3">
    <source>
        <dbReference type="ARBA" id="ARBA00018831"/>
    </source>
</evidence>
<sequence length="152" mass="17450">MLQSLMRVIQTGVRYGKVWPCQPELNSVFLENKLILVTSWAQKVTPPFIVLNGALLLWWHGSTHLPLILAMSLLLLSIPLQGWYRLGVRAEKQLPPAMCQWYQQILQQLQLQGVAVTARNPQPGQALRYYDLGQLLQQAYRQLDKAFIRNSL</sequence>
<accession>A0ABU7J483</accession>
<evidence type="ECO:0000256" key="7">
    <source>
        <dbReference type="ARBA" id="ARBA00022989"/>
    </source>
</evidence>
<evidence type="ECO:0000313" key="10">
    <source>
        <dbReference type="Proteomes" id="UP001336314"/>
    </source>
</evidence>
<reference evidence="9 10" key="1">
    <citation type="submission" date="2023-07" db="EMBL/GenBank/DDBJ databases">
        <title>Alkalimonas sp., MEB108 novel, alkaliphilic bacterium isolated from Lonar Lake, India.</title>
        <authorList>
            <person name="Joshi A."/>
            <person name="Thite S."/>
        </authorList>
    </citation>
    <scope>NUCLEOTIDE SEQUENCE [LARGE SCALE GENOMIC DNA]</scope>
    <source>
        <strain evidence="9 10">MEB108</strain>
    </source>
</reference>
<organism evidence="9 10">
    <name type="scientific">Alkalimonas cellulosilytica</name>
    <dbReference type="NCBI Taxonomy" id="3058395"/>
    <lineage>
        <taxon>Bacteria</taxon>
        <taxon>Pseudomonadati</taxon>
        <taxon>Pseudomonadota</taxon>
        <taxon>Gammaproteobacteria</taxon>
        <taxon>Alkalimonas</taxon>
    </lineage>
</organism>
<evidence type="ECO:0000256" key="2">
    <source>
        <dbReference type="ARBA" id="ARBA00009474"/>
    </source>
</evidence>
<proteinExistence type="inferred from homology"/>
<dbReference type="Pfam" id="PF04217">
    <property type="entry name" value="DUF412"/>
    <property type="match status" value="1"/>
</dbReference>
<evidence type="ECO:0000313" key="9">
    <source>
        <dbReference type="EMBL" id="MEE2001313.1"/>
    </source>
</evidence>
<comment type="similarity">
    <text evidence="2">Belongs to the UPF0208 family.</text>
</comment>
<evidence type="ECO:0000256" key="8">
    <source>
        <dbReference type="ARBA" id="ARBA00023136"/>
    </source>
</evidence>
<evidence type="ECO:0000256" key="4">
    <source>
        <dbReference type="ARBA" id="ARBA00022475"/>
    </source>
</evidence>
<dbReference type="NCBIfam" id="NF002493">
    <property type="entry name" value="PRK01816.1"/>
    <property type="match status" value="1"/>
</dbReference>
<keyword evidence="5" id="KW-0997">Cell inner membrane</keyword>
<evidence type="ECO:0000256" key="1">
    <source>
        <dbReference type="ARBA" id="ARBA00004429"/>
    </source>
</evidence>
<evidence type="ECO:0000256" key="6">
    <source>
        <dbReference type="ARBA" id="ARBA00022692"/>
    </source>
</evidence>
<dbReference type="Proteomes" id="UP001336314">
    <property type="component" value="Unassembled WGS sequence"/>
</dbReference>
<dbReference type="InterPro" id="IPR007334">
    <property type="entry name" value="UPF0208"/>
</dbReference>
<keyword evidence="8" id="KW-0472">Membrane</keyword>
<gene>
    <name evidence="9" type="primary">yfbV</name>
    <name evidence="9" type="ORF">QWY20_07595</name>
</gene>
<keyword evidence="4" id="KW-1003">Cell membrane</keyword>
<comment type="caution">
    <text evidence="9">The sequence shown here is derived from an EMBL/GenBank/DDBJ whole genome shotgun (WGS) entry which is preliminary data.</text>
</comment>
<protein>
    <recommendedName>
        <fullName evidence="3">UPF0208 membrane protein YfbV</fullName>
    </recommendedName>
</protein>
<keyword evidence="10" id="KW-1185">Reference proteome</keyword>
<evidence type="ECO:0000256" key="5">
    <source>
        <dbReference type="ARBA" id="ARBA00022519"/>
    </source>
</evidence>
<keyword evidence="7" id="KW-1133">Transmembrane helix</keyword>
<comment type="subcellular location">
    <subcellularLocation>
        <location evidence="1">Cell inner membrane</location>
        <topology evidence="1">Multi-pass membrane protein</topology>
    </subcellularLocation>
</comment>
<name>A0ABU7J483_9GAMM</name>
<dbReference type="EMBL" id="JAUHLI010000006">
    <property type="protein sequence ID" value="MEE2001313.1"/>
    <property type="molecule type" value="Genomic_DNA"/>
</dbReference>